<proteinExistence type="predicted"/>
<dbReference type="Pfam" id="PF10274">
    <property type="entry name" value="ParcG"/>
    <property type="match status" value="1"/>
</dbReference>
<dbReference type="EMBL" id="ATMH01002797">
    <property type="protein sequence ID" value="EPY32641.1"/>
    <property type="molecule type" value="Genomic_DNA"/>
</dbReference>
<name>S9VZV4_9TRYP</name>
<reference evidence="3 5" key="1">
    <citation type="journal article" date="2013" name="PLoS ONE">
        <title>Predicting the Proteins of Angomonas deanei, Strigomonas culicis and Their Respective Endosymbionts Reveals New Aspects of the Trypanosomatidae Family.</title>
        <authorList>
            <person name="Motta M.C."/>
            <person name="Martins A.C."/>
            <person name="de Souza S.S."/>
            <person name="Catta-Preta C.M."/>
            <person name="Silva R."/>
            <person name="Klein C.C."/>
            <person name="de Almeida L.G."/>
            <person name="de Lima Cunha O."/>
            <person name="Ciapina L.P."/>
            <person name="Brocchi M."/>
            <person name="Colabardini A.C."/>
            <person name="de Araujo Lima B."/>
            <person name="Machado C.R."/>
            <person name="de Almeida Soares C.M."/>
            <person name="Probst C.M."/>
            <person name="de Menezes C.B."/>
            <person name="Thompson C.E."/>
            <person name="Bartholomeu D.C."/>
            <person name="Gradia D.F."/>
            <person name="Pavoni D.P."/>
            <person name="Grisard E.C."/>
            <person name="Fantinatti-Garboggini F."/>
            <person name="Marchini F.K."/>
            <person name="Rodrigues-Luiz G.F."/>
            <person name="Wagner G."/>
            <person name="Goldman G.H."/>
            <person name="Fietto J.L."/>
            <person name="Elias M.C."/>
            <person name="Goldman M.H."/>
            <person name="Sagot M.F."/>
            <person name="Pereira M."/>
            <person name="Stoco P.H."/>
            <person name="de Mendonca-Neto R.P."/>
            <person name="Teixeira S.M."/>
            <person name="Maciel T.E."/>
            <person name="de Oliveira Mendes T.A."/>
            <person name="Urmenyi T.P."/>
            <person name="de Souza W."/>
            <person name="Schenkman S."/>
            <person name="de Vasconcelos A.T."/>
        </authorList>
    </citation>
    <scope>NUCLEOTIDE SEQUENCE [LARGE SCALE GENOMIC DNA]</scope>
</reference>
<dbReference type="EMBL" id="ATMH01000163">
    <property type="protein sequence ID" value="EPY37134.1"/>
    <property type="molecule type" value="Genomic_DNA"/>
</dbReference>
<evidence type="ECO:0000313" key="3">
    <source>
        <dbReference type="EMBL" id="EPY32641.1"/>
    </source>
</evidence>
<protein>
    <recommendedName>
        <fullName evidence="6">Parkin co-regulated protein</fullName>
    </recommendedName>
</protein>
<keyword evidence="5" id="KW-1185">Reference proteome</keyword>
<dbReference type="Proteomes" id="UP000015354">
    <property type="component" value="Unassembled WGS sequence"/>
</dbReference>
<evidence type="ECO:0000313" key="2">
    <source>
        <dbReference type="EMBL" id="EPY28557.1"/>
    </source>
</evidence>
<evidence type="ECO:0000313" key="5">
    <source>
        <dbReference type="Proteomes" id="UP000015354"/>
    </source>
</evidence>
<dbReference type="GO" id="GO:0030544">
    <property type="term" value="F:Hsp70 protein binding"/>
    <property type="evidence" value="ECO:0007669"/>
    <property type="project" value="TreeGrafter"/>
</dbReference>
<dbReference type="OrthoDB" id="5954824at2759"/>
<dbReference type="AlphaFoldDB" id="S9VZV4"/>
<organism evidence="3 5">
    <name type="scientific">Strigomonas culicis</name>
    <dbReference type="NCBI Taxonomy" id="28005"/>
    <lineage>
        <taxon>Eukaryota</taxon>
        <taxon>Discoba</taxon>
        <taxon>Euglenozoa</taxon>
        <taxon>Kinetoplastea</taxon>
        <taxon>Metakinetoplastina</taxon>
        <taxon>Trypanosomatida</taxon>
        <taxon>Trypanosomatidae</taxon>
        <taxon>Strigomonadinae</taxon>
        <taxon>Strigomonas</taxon>
    </lineage>
</organism>
<dbReference type="InterPro" id="IPR019399">
    <property type="entry name" value="Parkin_co-regulated_protein"/>
</dbReference>
<comment type="caution">
    <text evidence="3">The sequence shown here is derived from an EMBL/GenBank/DDBJ whole genome shotgun (WGS) entry which is preliminary data.</text>
</comment>
<sequence length="308" mass="33961">METKSFSNSHRQQLMKDKDVAPPLSESPFGAFPKNFRSPHNAPNVTVSSTVKKRPVGKAAAPDSSAAQGNSGDILVGHTGTGGMTSSAFKGRKGAETSLSDGRFGDPSGPGKAGAMKKQRIPPTEFRHHYERGDLPLSIQHATSRSLQWKVDVEKLDYHHYLPIFFDGLRELEEPYSFVALQGSLDLLERGGPKILPTVPQLIIPLKTALNTRHPAAIGNVMKVIQKLVVSGDYVGEALVPYYRQLLPVFNLFKCQTRNLGDRIDYGQYKKADLTTSINETLHALERYGGEDAFINIKYMVPTYESCM</sequence>
<dbReference type="PANTHER" id="PTHR21207:SF6">
    <property type="entry name" value="PACRGB"/>
    <property type="match status" value="1"/>
</dbReference>
<feature type="compositionally biased region" description="Polar residues" evidence="1">
    <location>
        <begin position="1"/>
        <end position="12"/>
    </location>
</feature>
<dbReference type="EMBL" id="ATMH01005023">
    <property type="protein sequence ID" value="EPY28557.1"/>
    <property type="molecule type" value="Genomic_DNA"/>
</dbReference>
<reference evidence="3" key="2">
    <citation type="submission" date="2013-03" db="EMBL/GenBank/DDBJ databases">
        <authorList>
            <person name="Motta M.C.M."/>
            <person name="Martins A.C.A."/>
            <person name="Preta C.M.C.C."/>
            <person name="Silva R."/>
            <person name="de Souza S.S."/>
            <person name="Klein C.C."/>
            <person name="de Almeida L.G.P."/>
            <person name="Cunha O.L."/>
            <person name="Colabardini A.C."/>
            <person name="Lima B.A."/>
            <person name="Machado C.R."/>
            <person name="Soares C.M.A."/>
            <person name="de Menezes C.B.A."/>
            <person name="Bartolomeu D.C."/>
            <person name="Grisard E.C."/>
            <person name="Fantinatti-Garboggini F."/>
            <person name="Rodrigues-Luiz G.F."/>
            <person name="Wagner G."/>
            <person name="Goldman G.H."/>
            <person name="Fietto J.L.R."/>
            <person name="Ciapina L.P."/>
            <person name="Brocchi M."/>
            <person name="Elias M.C."/>
            <person name="Goldman M.H.S."/>
            <person name="Sagot M.-F."/>
            <person name="Pereira M."/>
            <person name="Stoco P.H."/>
            <person name="Teixeira S.M.R."/>
            <person name="de Mendonca-Neto R.P."/>
            <person name="Maciel T.E.F."/>
            <person name="Mendes T.A.O."/>
            <person name="Urmenyi T.P."/>
            <person name="Teixeira M.M.G."/>
            <person name="de Camargo E.F.P."/>
            <person name="de Sousa W."/>
            <person name="Schenkman S."/>
            <person name="de Vasconcelos A.T.R."/>
        </authorList>
    </citation>
    <scope>NUCLEOTIDE SEQUENCE</scope>
</reference>
<dbReference type="PANTHER" id="PTHR21207">
    <property type="entry name" value="PARKIN COREGULATED GENE PROTEIN PARK2 COREGULATED"/>
    <property type="match status" value="1"/>
</dbReference>
<gene>
    <name evidence="4" type="ORF">STCU_00163</name>
    <name evidence="3" type="ORF">STCU_02797</name>
    <name evidence="2" type="ORF">STCU_05023</name>
</gene>
<evidence type="ECO:0008006" key="6">
    <source>
        <dbReference type="Google" id="ProtNLM"/>
    </source>
</evidence>
<accession>S9VZV4</accession>
<evidence type="ECO:0000313" key="4">
    <source>
        <dbReference type="EMBL" id="EPY37134.1"/>
    </source>
</evidence>
<feature type="region of interest" description="Disordered" evidence="1">
    <location>
        <begin position="1"/>
        <end position="120"/>
    </location>
</feature>
<dbReference type="GO" id="GO:0051879">
    <property type="term" value="F:Hsp90 protein binding"/>
    <property type="evidence" value="ECO:0007669"/>
    <property type="project" value="TreeGrafter"/>
</dbReference>
<feature type="compositionally biased region" description="Polar residues" evidence="1">
    <location>
        <begin position="41"/>
        <end position="50"/>
    </location>
</feature>
<evidence type="ECO:0000256" key="1">
    <source>
        <dbReference type="SAM" id="MobiDB-lite"/>
    </source>
</evidence>